<dbReference type="EMBL" id="BMAW01042593">
    <property type="protein sequence ID" value="GFS34977.1"/>
    <property type="molecule type" value="Genomic_DNA"/>
</dbReference>
<evidence type="ECO:0000313" key="3">
    <source>
        <dbReference type="Proteomes" id="UP000887013"/>
    </source>
</evidence>
<keyword evidence="3" id="KW-1185">Reference proteome</keyword>
<feature type="signal peptide" evidence="1">
    <location>
        <begin position="1"/>
        <end position="21"/>
    </location>
</feature>
<sequence>MYFLVLLVVFQLSFVSFKVVGLPDVPNIDPDGNAFVSAFTQEVKSSSVLSELFDMKGNSGEGLGQYIYNDARKNLQSFGVEDAENAAAYATQHLSQDFPVLTFDTLVKVFGTIMARYLSSEGILNEGNSQTLAMEYAKSFEDSANSNMNSQVGSKFIAIGQGFVPFVTSIVQMTPEKGNKIATYFGDAWKLEAASRSA</sequence>
<dbReference type="Proteomes" id="UP000887013">
    <property type="component" value="Unassembled WGS sequence"/>
</dbReference>
<gene>
    <name evidence="2" type="ORF">NPIL_551561</name>
</gene>
<comment type="caution">
    <text evidence="2">The sequence shown here is derived from an EMBL/GenBank/DDBJ whole genome shotgun (WGS) entry which is preliminary data.</text>
</comment>
<dbReference type="OrthoDB" id="6421681at2759"/>
<dbReference type="AlphaFoldDB" id="A0A8X6M9V0"/>
<protein>
    <submittedName>
        <fullName evidence="2">Uncharacterized protein</fullName>
    </submittedName>
</protein>
<organism evidence="2 3">
    <name type="scientific">Nephila pilipes</name>
    <name type="common">Giant wood spider</name>
    <name type="synonym">Nephila maculata</name>
    <dbReference type="NCBI Taxonomy" id="299642"/>
    <lineage>
        <taxon>Eukaryota</taxon>
        <taxon>Metazoa</taxon>
        <taxon>Ecdysozoa</taxon>
        <taxon>Arthropoda</taxon>
        <taxon>Chelicerata</taxon>
        <taxon>Arachnida</taxon>
        <taxon>Araneae</taxon>
        <taxon>Araneomorphae</taxon>
        <taxon>Entelegynae</taxon>
        <taxon>Araneoidea</taxon>
        <taxon>Nephilidae</taxon>
        <taxon>Nephila</taxon>
    </lineage>
</organism>
<accession>A0A8X6M9V0</accession>
<evidence type="ECO:0000256" key="1">
    <source>
        <dbReference type="SAM" id="SignalP"/>
    </source>
</evidence>
<dbReference type="Gene3D" id="1.10.274.60">
    <property type="entry name" value="Spidroin, repetitive domain"/>
    <property type="match status" value="1"/>
</dbReference>
<reference evidence="2" key="1">
    <citation type="submission" date="2020-08" db="EMBL/GenBank/DDBJ databases">
        <title>Multicomponent nature underlies the extraordinary mechanical properties of spider dragline silk.</title>
        <authorList>
            <person name="Kono N."/>
            <person name="Nakamura H."/>
            <person name="Mori M."/>
            <person name="Yoshida Y."/>
            <person name="Ohtoshi R."/>
            <person name="Malay A.D."/>
            <person name="Moran D.A.P."/>
            <person name="Tomita M."/>
            <person name="Numata K."/>
            <person name="Arakawa K."/>
        </authorList>
    </citation>
    <scope>NUCLEOTIDE SEQUENCE</scope>
</reference>
<keyword evidence="1" id="KW-0732">Signal</keyword>
<evidence type="ECO:0000313" key="2">
    <source>
        <dbReference type="EMBL" id="GFS34977.1"/>
    </source>
</evidence>
<dbReference type="InterPro" id="IPR043070">
    <property type="entry name" value="Spidroin_repeat"/>
</dbReference>
<name>A0A8X6M9V0_NEPPI</name>
<proteinExistence type="predicted"/>
<feature type="chain" id="PRO_5036470305" evidence="1">
    <location>
        <begin position="22"/>
        <end position="198"/>
    </location>
</feature>